<feature type="domain" description="Initiator Rep protein WH1" evidence="2">
    <location>
        <begin position="99"/>
        <end position="232"/>
    </location>
</feature>
<dbReference type="InterPro" id="IPR036390">
    <property type="entry name" value="WH_DNA-bd_sf"/>
</dbReference>
<dbReference type="Proteomes" id="UP000609121">
    <property type="component" value="Unassembled WGS sequence"/>
</dbReference>
<protein>
    <submittedName>
        <fullName evidence="3">Replication initiation protein</fullName>
    </submittedName>
</protein>
<reference evidence="3" key="1">
    <citation type="submission" date="2020-09" db="EMBL/GenBank/DDBJ databases">
        <title>A novel bacterium of genus Mangrovicoccus, isolated from South China Sea.</title>
        <authorList>
            <person name="Huang H."/>
            <person name="Mo K."/>
            <person name="Hu Y."/>
        </authorList>
    </citation>
    <scope>NUCLEOTIDE SEQUENCE</scope>
    <source>
        <strain evidence="3">HB182678</strain>
    </source>
</reference>
<sequence length="410" mass="46168">MKSGVFFLTKSQGPDSGARWPSRKAYGSGGVGCLHSTDRQCKRCRSQCFTAGEPPANLHALCDVCKRNGGRQVAAGKSYRTLDAKPNAESLVKPGELVDLIEVTPLTLSDRRIYNQLLENAWDGIDRPVTHVIAKSELRGSHNANDRIGESLERLMSAIVKVQVVWDGEEAIERVQLLGGNIETLRRDGLIEYEIPARLRKIIRNSTVFARLQREVMFALTSKYALTLYEMVQKRGNLRYRASERFTLDALRGVLGVPKGKLASWSNLNLRAIRPAVAEVNALSDYIVAIEPIKTGRSVTHVELRWWRKDQGGVDAAEREVSFSKVGRKVRVAQEEAPVEAMRPRPAWMEGQGSPLRSETYETARLRHPGYDVYFVESEWRGWSAGREAPRDPDRAYLAFFRKYAENNPL</sequence>
<gene>
    <name evidence="3" type="ORF">ICN82_15705</name>
</gene>
<dbReference type="Gene3D" id="1.10.10.10">
    <property type="entry name" value="Winged helix-like DNA-binding domain superfamily/Winged helix DNA-binding domain"/>
    <property type="match status" value="1"/>
</dbReference>
<comment type="similarity">
    <text evidence="1">Belongs to the initiator RepB protein family.</text>
</comment>
<dbReference type="SUPFAM" id="SSF46785">
    <property type="entry name" value="Winged helix' DNA-binding domain"/>
    <property type="match status" value="1"/>
</dbReference>
<keyword evidence="4" id="KW-1185">Reference proteome</keyword>
<dbReference type="GO" id="GO:0006270">
    <property type="term" value="P:DNA replication initiation"/>
    <property type="evidence" value="ECO:0007669"/>
    <property type="project" value="InterPro"/>
</dbReference>
<dbReference type="Pfam" id="PF01051">
    <property type="entry name" value="Rep3_N"/>
    <property type="match status" value="1"/>
</dbReference>
<evidence type="ECO:0000313" key="3">
    <source>
        <dbReference type="EMBL" id="MBE3639646.1"/>
    </source>
</evidence>
<proteinExistence type="inferred from homology"/>
<dbReference type="EMBL" id="JACVXA010000053">
    <property type="protein sequence ID" value="MBE3639646.1"/>
    <property type="molecule type" value="Genomic_DNA"/>
</dbReference>
<dbReference type="GO" id="GO:0003887">
    <property type="term" value="F:DNA-directed DNA polymerase activity"/>
    <property type="evidence" value="ECO:0007669"/>
    <property type="project" value="InterPro"/>
</dbReference>
<comment type="caution">
    <text evidence="3">The sequence shown here is derived from an EMBL/GenBank/DDBJ whole genome shotgun (WGS) entry which is preliminary data.</text>
</comment>
<evidence type="ECO:0000256" key="1">
    <source>
        <dbReference type="ARBA" id="ARBA00038283"/>
    </source>
</evidence>
<accession>A0A8J7CL88</accession>
<dbReference type="InterPro" id="IPR000525">
    <property type="entry name" value="Initiator_Rep_WH1"/>
</dbReference>
<dbReference type="Pfam" id="PF21205">
    <property type="entry name" value="Rep3_C"/>
    <property type="match status" value="1"/>
</dbReference>
<organism evidence="3 4">
    <name type="scientific">Mangrovicoccus algicola</name>
    <dbReference type="NCBI Taxonomy" id="2771008"/>
    <lineage>
        <taxon>Bacteria</taxon>
        <taxon>Pseudomonadati</taxon>
        <taxon>Pseudomonadota</taxon>
        <taxon>Alphaproteobacteria</taxon>
        <taxon>Rhodobacterales</taxon>
        <taxon>Paracoccaceae</taxon>
        <taxon>Mangrovicoccus</taxon>
    </lineage>
</organism>
<evidence type="ECO:0000313" key="4">
    <source>
        <dbReference type="Proteomes" id="UP000609121"/>
    </source>
</evidence>
<dbReference type="AlphaFoldDB" id="A0A8J7CL88"/>
<name>A0A8J7CL88_9RHOB</name>
<dbReference type="InterPro" id="IPR036388">
    <property type="entry name" value="WH-like_DNA-bd_sf"/>
</dbReference>
<evidence type="ECO:0000259" key="2">
    <source>
        <dbReference type="Pfam" id="PF01051"/>
    </source>
</evidence>